<dbReference type="RefSeq" id="WP_057432064.1">
    <property type="nucleotide sequence ID" value="NZ_LIIH01000123.1"/>
</dbReference>
<sequence length="109" mass="11954">MPAPRFITDSLAIAKATPKRRHVDLRVSLTAALNEFIELGLFESVVDAEGLTTWRMVGGPIVAREAIYEDTLKRPFPFTQLTRDAALGVVLRARHAGDRAALADAIRKA</sequence>
<dbReference type="EMBL" id="LJQD01000259">
    <property type="protein sequence ID" value="KPW95539.1"/>
    <property type="molecule type" value="Genomic_DNA"/>
</dbReference>
<comment type="caution">
    <text evidence="1">The sequence shown here is derived from an EMBL/GenBank/DDBJ whole genome shotgun (WGS) entry which is preliminary data.</text>
</comment>
<evidence type="ECO:0000313" key="2">
    <source>
        <dbReference type="Proteomes" id="UP000050381"/>
    </source>
</evidence>
<accession>A0A0P9N1Y4</accession>
<dbReference type="AlphaFoldDB" id="A0A0P9N1Y4"/>
<gene>
    <name evidence="1" type="ORF">ALO79_03814</name>
</gene>
<evidence type="ECO:0000313" key="1">
    <source>
        <dbReference type="EMBL" id="KPW95539.1"/>
    </source>
</evidence>
<protein>
    <submittedName>
        <fullName evidence="1">Uncharacterized protein</fullName>
    </submittedName>
</protein>
<reference evidence="1 2" key="1">
    <citation type="submission" date="2015-09" db="EMBL/GenBank/DDBJ databases">
        <title>Genome announcement of multiple Pseudomonas syringae strains.</title>
        <authorList>
            <person name="Thakur S."/>
            <person name="Wang P.W."/>
            <person name="Gong Y."/>
            <person name="Weir B.S."/>
            <person name="Guttman D.S."/>
        </authorList>
    </citation>
    <scope>NUCLEOTIDE SEQUENCE [LARGE SCALE GENOMIC DNA]</scope>
    <source>
        <strain evidence="1 2">ICMP9419</strain>
    </source>
</reference>
<proteinExistence type="predicted"/>
<dbReference type="Proteomes" id="UP000050381">
    <property type="component" value="Unassembled WGS sequence"/>
</dbReference>
<name>A0A0P9N1Y4_PSESX</name>
<dbReference type="PATRIC" id="fig|264450.4.peg.4566"/>
<organism evidence="1 2">
    <name type="scientific">Pseudomonas syringae pv. castaneae</name>
    <dbReference type="NCBI Taxonomy" id="264450"/>
    <lineage>
        <taxon>Bacteria</taxon>
        <taxon>Pseudomonadati</taxon>
        <taxon>Pseudomonadota</taxon>
        <taxon>Gammaproteobacteria</taxon>
        <taxon>Pseudomonadales</taxon>
        <taxon>Pseudomonadaceae</taxon>
        <taxon>Pseudomonas</taxon>
        <taxon>Pseudomonas syringae</taxon>
    </lineage>
</organism>